<dbReference type="AlphaFoldDB" id="A0ABD6X6X7"/>
<accession>A0ABD6X6X7</accession>
<dbReference type="Proteomes" id="UP000241404">
    <property type="component" value="Unassembled WGS sequence"/>
</dbReference>
<comment type="caution">
    <text evidence="1">The sequence shown here is derived from an EMBL/GenBank/DDBJ whole genome shotgun (WGS) entry which is preliminary data.</text>
</comment>
<proteinExistence type="predicted"/>
<evidence type="ECO:0000313" key="1">
    <source>
        <dbReference type="EMBL" id="PSU18497.1"/>
    </source>
</evidence>
<name>A0ABD6X6X7_PHODM</name>
<gene>
    <name evidence="1" type="ORF">CTM90_00460</name>
</gene>
<sequence length="959" mass="108448">MMFLYPFNQKNGSPYPSQKAFESVLQKESIGHFGFNASNLCWHGGVHVSHNNAPWLKDESPLQAIADGVVVACRISDTYQHSTFEGQTLDYSSDFCLIQHTVANPKQSEETFTFYALYMHLAPLCSPHREVSEHPRYRLRTSQSAKMVEVTGESVSLDKGTIIEATNEEIIKQNGYGFKPFTVIRTSSGQWEEKTVWLAVEKDDPPSDIRRRFLGDAEQYQALLHDNKAWIEPDLWQPPRSLKRGSRVKALSLEPVRCGDYLMHAYKLLDSEETVWFVTGKYESSSSFFDTYADSYQLPNWLLTKVIARTRTEGLSGRSDPKNNTQGELEAGAVAFHLPKDTLLRFDKTQDCSLQKLNGKMRLMARCQLDPTTPVKNSSGQLAREVWVCVEDEFIEVVQADAVPLNSLHCFGTRSSLVISAGDAIGYLGRYDVANAEENKPPVTVRHQVHFELLSNEKPPQFFIDMYLGEADKENPYFVLADNSGCDGFLDLDEPSPFFQQLSAHTGKQGTSGFDILRNLVDWDSEKTVIAQHESEWAVKSSEKAFLPKLVEKVNKPRFTALIEHEKERIDNMIWLPEVSKLGLSNNVWNWWPIHYVESTDDVNDVYLVIMDEDISIEDFAQQTYHSKDKTVIDHILRTNPHLKRSFHQIVAGMPMVVSPYTYSHSGEADALSFADKLMTEFLTLNDEQKAWYGKNSALVNHTALMLPPSESGGIGWNDVVVGSTAAIASYQIIHDSFNNRLEQFAQFMDEANKELQYVDKANLKSHPKYKAYRQELKLLEQDLKGIFKQYWKPSYLKELQVPSINELFNVGNRQLYRTADFAESFRAINAAKVFKGAMKTSRMLGLAGDTAFLLGARNNIMNMWDSCDTNTLTEDCEKAFIKNGTSLVVNYQVGTSIMTYAVSLAPSSMGLSLVIGIGGTMLWGYYGGELTDSIGDVVEYMVFDLTIEDVKNKIKEFL</sequence>
<protein>
    <submittedName>
        <fullName evidence="1">Uncharacterized protein</fullName>
    </submittedName>
</protein>
<organism evidence="1 2">
    <name type="scientific">Photobacterium damselae</name>
    <dbReference type="NCBI Taxonomy" id="38293"/>
    <lineage>
        <taxon>Bacteria</taxon>
        <taxon>Pseudomonadati</taxon>
        <taxon>Pseudomonadota</taxon>
        <taxon>Gammaproteobacteria</taxon>
        <taxon>Vibrionales</taxon>
        <taxon>Vibrionaceae</taxon>
        <taxon>Photobacterium</taxon>
    </lineage>
</organism>
<dbReference type="RefSeq" id="WP_065170876.1">
    <property type="nucleotide sequence ID" value="NZ_LZFH01000007.1"/>
</dbReference>
<reference evidence="1 2" key="1">
    <citation type="submission" date="2018-03" db="EMBL/GenBank/DDBJ databases">
        <title>Whole genome sequencing of Histamine producing bacteria.</title>
        <authorList>
            <person name="Butler K."/>
        </authorList>
    </citation>
    <scope>NUCLEOTIDE SEQUENCE [LARGE SCALE GENOMIC DNA]</scope>
    <source>
        <strain evidence="1 2">BT-6</strain>
    </source>
</reference>
<dbReference type="EMBL" id="PYMM01000001">
    <property type="protein sequence ID" value="PSU18497.1"/>
    <property type="molecule type" value="Genomic_DNA"/>
</dbReference>
<evidence type="ECO:0000313" key="2">
    <source>
        <dbReference type="Proteomes" id="UP000241404"/>
    </source>
</evidence>